<dbReference type="InterPro" id="IPR009091">
    <property type="entry name" value="RCC1/BLIP-II"/>
</dbReference>
<evidence type="ECO:0000256" key="4">
    <source>
        <dbReference type="PROSITE-ProRule" id="PRU00235"/>
    </source>
</evidence>
<feature type="repeat" description="RCC1" evidence="4">
    <location>
        <begin position="1078"/>
        <end position="1137"/>
    </location>
</feature>
<feature type="signal peptide" evidence="6">
    <location>
        <begin position="1"/>
        <end position="36"/>
    </location>
</feature>
<feature type="repeat" description="RCC1" evidence="4">
    <location>
        <begin position="1139"/>
        <end position="1198"/>
    </location>
</feature>
<protein>
    <recommendedName>
        <fullName evidence="7">SRCR domain-containing protein</fullName>
    </recommendedName>
</protein>
<feature type="domain" description="SRCR" evidence="7">
    <location>
        <begin position="457"/>
        <end position="564"/>
    </location>
</feature>
<feature type="region of interest" description="Disordered" evidence="5">
    <location>
        <begin position="247"/>
        <end position="269"/>
    </location>
</feature>
<dbReference type="Gene3D" id="2.60.120.260">
    <property type="entry name" value="Galactose-binding domain-like"/>
    <property type="match status" value="2"/>
</dbReference>
<evidence type="ECO:0000256" key="1">
    <source>
        <dbReference type="ARBA" id="ARBA00022723"/>
    </source>
</evidence>
<dbReference type="PRINTS" id="PR00258">
    <property type="entry name" value="SPERACTRCPTR"/>
</dbReference>
<feature type="domain" description="SRCR" evidence="7">
    <location>
        <begin position="767"/>
        <end position="866"/>
    </location>
</feature>
<feature type="region of interest" description="Disordered" evidence="5">
    <location>
        <begin position="60"/>
        <end position="87"/>
    </location>
</feature>
<evidence type="ECO:0000313" key="8">
    <source>
        <dbReference type="EMBL" id="GLI71664.1"/>
    </source>
</evidence>
<dbReference type="Pfam" id="PF13540">
    <property type="entry name" value="RCC1_2"/>
    <property type="match status" value="3"/>
</dbReference>
<feature type="compositionally biased region" description="Pro residues" evidence="5">
    <location>
        <begin position="570"/>
        <end position="586"/>
    </location>
</feature>
<evidence type="ECO:0000256" key="5">
    <source>
        <dbReference type="SAM" id="MobiDB-lite"/>
    </source>
</evidence>
<sequence>MMTTAEQARAPERGRPFHTNVLLLLLFLLRPDAVHGQLLSDGDDRLFVLMNNAASLTKNVAVSSSSKQSRLDNLPSPPEPSSPPRPPIPANWVNLALGQPVYASSSFLSTICPNLDCGPKYVVDGNTTSAGVVYQSDFGDVSPWVSIDLGAPAAVHHVVLHARNGFLIPQQSGLEVRVGNTSITNTEDTSLLSRNPIVWRQSGATTDGAVMDIYLDSPVVGRWVTTQSSIPFMALVEVQVFGVSEEDPLAPKPSSAPSPPAAAPANISDPPVSGIAAQCGYAGRISHMNDNGICVDVTFSCPYIWAYGNVLVNYRFIYQKADGSRSSGTTALKMTCMDRMYAVPQLYVEFASPFSLGPGDYLVLQQKNFTASCKSKPWWKSWEVQWEDVLLIAFTTPRTFMYLFDGIPLGPSVNWTSQNCSLAPPPPWDYSSYYNYYYSTPPSSDPSDNGNNQPYDLRLTGGSWAGEGVLEVFDGLNWGTICAEQFTDLEAAIACRDLGYPTGAVVTPNPWDSVTSSIILDRVDCRFRINNSVGLPSETFSQCFRGVLGMPYCTSNKRVAIRCYGNDGPTQPPLPPSPPPPRPPTPHSWINLALNKPAYASSALRGLDSVDGRCGTICGPTLVTDGNLARSSQYQSASYDDYQPWLSIDLGAPATVHQIVIHGNLLLQLADRVEIYVGNVSITQTRTFAEAEALLYQNQLVWSQAPLTKPFYSRKLQSFVEPPVVGRWVTVHKVVSLGLVAPTMVVEEVQVLGLPSVPPAPVKRFQLRLVGGRAPNSGRVEMFSGSKWGTICDRTFDNAAATVTCRELGYKSGVAMPGWGAGSGPILMADVRCDPSVHMRLSQCQAYGNESAYACQHRQDVGVMCKDTLVTSESPFTPVSISAGGFHTCATSRDGRVKCFGQNDYGQLGLSDYLTRGDRPEHMGALLPTVKLGPRFTVSAIAGGMFHTCAILQPGGVVKCWGRNTNGQLGLGDSQNRGDDINEMGSDLPTVDLGPGLVATAITAGDYHTCAILQPGGIVKCWGVNYRGELGLGDFEWRGDEPGEMGTALPAVDLGPGLVATAIDAGADHTCVVLQPGGIVKCWGYNLDATLGLGDMIDRGIQPGQMGANLPAVDLGRGFKATAVACGSRNSCAMDQSSGLVKCWGDNFYGQLGQGNILRRGDQPGEMGRLLKPISLGEGYRPTGIVAGDLHICALLQPGGVVKCWGSNRYGATGLEVGQAFGDQPREMGDFLKPVNLGVGLNASAITAGYAHTCALLQPGNIVKCWGVNSRPFAGTLGLGDSNTRGLAKNTMGDKLPPVQL</sequence>
<organism evidence="8 9">
    <name type="scientific">Volvox africanus</name>
    <dbReference type="NCBI Taxonomy" id="51714"/>
    <lineage>
        <taxon>Eukaryota</taxon>
        <taxon>Viridiplantae</taxon>
        <taxon>Chlorophyta</taxon>
        <taxon>core chlorophytes</taxon>
        <taxon>Chlorophyceae</taxon>
        <taxon>CS clade</taxon>
        <taxon>Chlamydomonadales</taxon>
        <taxon>Volvocaceae</taxon>
        <taxon>Volvox</taxon>
    </lineage>
</organism>
<evidence type="ECO:0000259" key="7">
    <source>
        <dbReference type="PROSITE" id="PS50287"/>
    </source>
</evidence>
<feature type="repeat" description="RCC1" evidence="4">
    <location>
        <begin position="1017"/>
        <end position="1076"/>
    </location>
</feature>
<dbReference type="EMBL" id="BSDZ01000116">
    <property type="protein sequence ID" value="GLI71664.1"/>
    <property type="molecule type" value="Genomic_DNA"/>
</dbReference>
<evidence type="ECO:0000256" key="6">
    <source>
        <dbReference type="SAM" id="SignalP"/>
    </source>
</evidence>
<dbReference type="InterPro" id="IPR008979">
    <property type="entry name" value="Galactose-bd-like_sf"/>
</dbReference>
<evidence type="ECO:0000256" key="2">
    <source>
        <dbReference type="ARBA" id="ARBA00022837"/>
    </source>
</evidence>
<keyword evidence="3" id="KW-1015">Disulfide bond</keyword>
<keyword evidence="2" id="KW-0106">Calcium</keyword>
<dbReference type="PROSITE" id="PS00420">
    <property type="entry name" value="SRCR_1"/>
    <property type="match status" value="2"/>
</dbReference>
<dbReference type="SMART" id="SM00607">
    <property type="entry name" value="FTP"/>
    <property type="match status" value="1"/>
</dbReference>
<keyword evidence="6" id="KW-0732">Signal</keyword>
<dbReference type="InterPro" id="IPR006585">
    <property type="entry name" value="FTP1"/>
</dbReference>
<feature type="compositionally biased region" description="Pro residues" evidence="5">
    <location>
        <begin position="250"/>
        <end position="262"/>
    </location>
</feature>
<dbReference type="Gene3D" id="2.130.10.30">
    <property type="entry name" value="Regulator of chromosome condensation 1/beta-lactamase-inhibitor protein II"/>
    <property type="match status" value="2"/>
</dbReference>
<keyword evidence="1" id="KW-0479">Metal-binding</keyword>
<name>A0ABQ5SPT1_9CHLO</name>
<feature type="repeat" description="RCC1" evidence="4">
    <location>
        <begin position="895"/>
        <end position="954"/>
    </location>
</feature>
<proteinExistence type="predicted"/>
<dbReference type="SUPFAM" id="SSF50985">
    <property type="entry name" value="RCC1/BLIP-II"/>
    <property type="match status" value="1"/>
</dbReference>
<dbReference type="Gene3D" id="3.10.250.10">
    <property type="entry name" value="SRCR-like domain"/>
    <property type="match status" value="2"/>
</dbReference>
<feature type="chain" id="PRO_5047125608" description="SRCR domain-containing protein" evidence="6">
    <location>
        <begin position="37"/>
        <end position="1301"/>
    </location>
</feature>
<dbReference type="PANTHER" id="PTHR48071:SF28">
    <property type="entry name" value="SRCR DOMAIN-CONTAINING PROTEIN"/>
    <property type="match status" value="1"/>
</dbReference>
<comment type="caution">
    <text evidence="8">The sequence shown here is derived from an EMBL/GenBank/DDBJ whole genome shotgun (WGS) entry which is preliminary data.</text>
</comment>
<dbReference type="Pfam" id="PF00530">
    <property type="entry name" value="SRCR"/>
    <property type="match status" value="2"/>
</dbReference>
<dbReference type="InterPro" id="IPR001190">
    <property type="entry name" value="SRCR"/>
</dbReference>
<feature type="region of interest" description="Disordered" evidence="5">
    <location>
        <begin position="565"/>
        <end position="586"/>
    </location>
</feature>
<keyword evidence="9" id="KW-1185">Reference proteome</keyword>
<feature type="repeat" description="RCC1" evidence="4">
    <location>
        <begin position="1200"/>
        <end position="1259"/>
    </location>
</feature>
<dbReference type="PROSITE" id="PS50012">
    <property type="entry name" value="RCC1_3"/>
    <property type="match status" value="6"/>
</dbReference>
<gene>
    <name evidence="8" type="ORF">VaNZ11_016943</name>
</gene>
<dbReference type="InterPro" id="IPR036772">
    <property type="entry name" value="SRCR-like_dom_sf"/>
</dbReference>
<reference evidence="8 9" key="1">
    <citation type="journal article" date="2023" name="IScience">
        <title>Expanded male sex-determining region conserved during the evolution of homothallism in the green alga Volvox.</title>
        <authorList>
            <person name="Yamamoto K."/>
            <person name="Matsuzaki R."/>
            <person name="Mahakham W."/>
            <person name="Heman W."/>
            <person name="Sekimoto H."/>
            <person name="Kawachi M."/>
            <person name="Minakuchi Y."/>
            <person name="Toyoda A."/>
            <person name="Nozaki H."/>
        </authorList>
    </citation>
    <scope>NUCLEOTIDE SEQUENCE [LARGE SCALE GENOMIC DNA]</scope>
    <source>
        <strain evidence="8 9">NIES-4468</strain>
    </source>
</reference>
<dbReference type="SUPFAM" id="SSF56487">
    <property type="entry name" value="SRCR-like"/>
    <property type="match status" value="2"/>
</dbReference>
<accession>A0ABQ5SPT1</accession>
<dbReference type="Pfam" id="PF00415">
    <property type="entry name" value="RCC1"/>
    <property type="match status" value="1"/>
</dbReference>
<feature type="compositionally biased region" description="Pro residues" evidence="5">
    <location>
        <begin position="75"/>
        <end position="87"/>
    </location>
</feature>
<dbReference type="PANTHER" id="PTHR48071">
    <property type="entry name" value="SRCR DOMAIN-CONTAINING PROTEIN"/>
    <property type="match status" value="1"/>
</dbReference>
<dbReference type="InterPro" id="IPR000408">
    <property type="entry name" value="Reg_chr_condens"/>
</dbReference>
<evidence type="ECO:0000256" key="3">
    <source>
        <dbReference type="ARBA" id="ARBA00023157"/>
    </source>
</evidence>
<dbReference type="SUPFAM" id="SSF49785">
    <property type="entry name" value="Galactose-binding domain-like"/>
    <property type="match status" value="2"/>
</dbReference>
<dbReference type="PROSITE" id="PS50287">
    <property type="entry name" value="SRCR_2"/>
    <property type="match status" value="2"/>
</dbReference>
<evidence type="ECO:0000313" key="9">
    <source>
        <dbReference type="Proteomes" id="UP001165090"/>
    </source>
</evidence>
<dbReference type="SMART" id="SM00202">
    <property type="entry name" value="SR"/>
    <property type="match status" value="2"/>
</dbReference>
<dbReference type="Proteomes" id="UP001165090">
    <property type="component" value="Unassembled WGS sequence"/>
</dbReference>
<feature type="repeat" description="RCC1" evidence="4">
    <location>
        <begin position="956"/>
        <end position="1015"/>
    </location>
</feature>